<keyword evidence="3" id="KW-1185">Reference proteome</keyword>
<dbReference type="EMBL" id="CAJHUB010000769">
    <property type="protein sequence ID" value="CAD7689525.1"/>
    <property type="molecule type" value="Genomic_DNA"/>
</dbReference>
<evidence type="ECO:0000313" key="2">
    <source>
        <dbReference type="EMBL" id="CAD7689525.1"/>
    </source>
</evidence>
<evidence type="ECO:0000313" key="3">
    <source>
        <dbReference type="Proteomes" id="UP000645828"/>
    </source>
</evidence>
<protein>
    <submittedName>
        <fullName evidence="2">(raccoon dog) hypothetical protein</fullName>
    </submittedName>
</protein>
<feature type="region of interest" description="Disordered" evidence="1">
    <location>
        <begin position="15"/>
        <end position="151"/>
    </location>
</feature>
<feature type="compositionally biased region" description="Basic residues" evidence="1">
    <location>
        <begin position="125"/>
        <end position="143"/>
    </location>
</feature>
<feature type="compositionally biased region" description="Low complexity" evidence="1">
    <location>
        <begin position="85"/>
        <end position="99"/>
    </location>
</feature>
<dbReference type="AlphaFoldDB" id="A0A811ZLF4"/>
<gene>
    <name evidence="2" type="ORF">NYPRO_LOCUS22319</name>
</gene>
<dbReference type="Proteomes" id="UP000645828">
    <property type="component" value="Unassembled WGS sequence"/>
</dbReference>
<proteinExistence type="predicted"/>
<evidence type="ECO:0000256" key="1">
    <source>
        <dbReference type="SAM" id="MobiDB-lite"/>
    </source>
</evidence>
<feature type="compositionally biased region" description="Basic residues" evidence="1">
    <location>
        <begin position="67"/>
        <end position="79"/>
    </location>
</feature>
<feature type="compositionally biased region" description="Low complexity" evidence="1">
    <location>
        <begin position="37"/>
        <end position="62"/>
    </location>
</feature>
<name>A0A811ZLF4_NYCPR</name>
<reference evidence="2" key="1">
    <citation type="submission" date="2020-12" db="EMBL/GenBank/DDBJ databases">
        <authorList>
            <consortium name="Molecular Ecology Group"/>
        </authorList>
    </citation>
    <scope>NUCLEOTIDE SEQUENCE</scope>
    <source>
        <strain evidence="2">TBG_1078</strain>
    </source>
</reference>
<feature type="compositionally biased region" description="Basic and acidic residues" evidence="1">
    <location>
        <begin position="114"/>
        <end position="124"/>
    </location>
</feature>
<organism evidence="2 3">
    <name type="scientific">Nyctereutes procyonoides</name>
    <name type="common">Raccoon dog</name>
    <name type="synonym">Canis procyonoides</name>
    <dbReference type="NCBI Taxonomy" id="34880"/>
    <lineage>
        <taxon>Eukaryota</taxon>
        <taxon>Metazoa</taxon>
        <taxon>Chordata</taxon>
        <taxon>Craniata</taxon>
        <taxon>Vertebrata</taxon>
        <taxon>Euteleostomi</taxon>
        <taxon>Mammalia</taxon>
        <taxon>Eutheria</taxon>
        <taxon>Laurasiatheria</taxon>
        <taxon>Carnivora</taxon>
        <taxon>Caniformia</taxon>
        <taxon>Canidae</taxon>
        <taxon>Nyctereutes</taxon>
    </lineage>
</organism>
<sequence>MHHRIYFKYNQKNTIANSGEGARLPPARAIAARRESPSAALPSAAHPRPAARTPQAPRLLPLSPRHGGIRARSSPRKAPARSPPRRSASLAPSASACARVPGAGASPSGVRGGAGERRGDEAAGRLRRRSGRRWNPRGLRSRVRPGAGGKPLALLSRDDGQILSGCLVHGFLSGARPGSLHRVESPWLILATGQWVFLRARQEPESQPASPSSSLMPAKKNVLRLQQEQLYHKAIIPDACGKVMLLKYHQ</sequence>
<accession>A0A811ZLF4</accession>
<comment type="caution">
    <text evidence="2">The sequence shown here is derived from an EMBL/GenBank/DDBJ whole genome shotgun (WGS) entry which is preliminary data.</text>
</comment>